<dbReference type="Pfam" id="PF00496">
    <property type="entry name" value="SBP_bac_5"/>
    <property type="match status" value="1"/>
</dbReference>
<evidence type="ECO:0000256" key="3">
    <source>
        <dbReference type="SAM" id="MobiDB-lite"/>
    </source>
</evidence>
<feature type="region of interest" description="Disordered" evidence="3">
    <location>
        <begin position="1"/>
        <end position="20"/>
    </location>
</feature>
<dbReference type="PANTHER" id="PTHR30290">
    <property type="entry name" value="PERIPLASMIC BINDING COMPONENT OF ABC TRANSPORTER"/>
    <property type="match status" value="1"/>
</dbReference>
<evidence type="ECO:0000259" key="4">
    <source>
        <dbReference type="Pfam" id="PF00496"/>
    </source>
</evidence>
<dbReference type="EMBL" id="JACOFW010000023">
    <property type="protein sequence ID" value="MBC3808991.1"/>
    <property type="molecule type" value="Genomic_DNA"/>
</dbReference>
<organism evidence="5 6">
    <name type="scientific">Undibacterium seohonense</name>
    <dbReference type="NCBI Taxonomy" id="1344950"/>
    <lineage>
        <taxon>Bacteria</taxon>
        <taxon>Pseudomonadati</taxon>
        <taxon>Pseudomonadota</taxon>
        <taxon>Betaproteobacteria</taxon>
        <taxon>Burkholderiales</taxon>
        <taxon>Oxalobacteraceae</taxon>
        <taxon>Undibacterium</taxon>
    </lineage>
</organism>
<dbReference type="Proteomes" id="UP000648257">
    <property type="component" value="Unassembled WGS sequence"/>
</dbReference>
<dbReference type="PIRSF" id="PIRSF002741">
    <property type="entry name" value="MppA"/>
    <property type="match status" value="1"/>
</dbReference>
<dbReference type="InterPro" id="IPR039424">
    <property type="entry name" value="SBP_5"/>
</dbReference>
<proteinExistence type="inferred from homology"/>
<reference evidence="5 6" key="1">
    <citation type="submission" date="2020-08" db="EMBL/GenBank/DDBJ databases">
        <title>Novel species isolated from subtropical streams in China.</title>
        <authorList>
            <person name="Lu H."/>
        </authorList>
    </citation>
    <scope>NUCLEOTIDE SEQUENCE [LARGE SCALE GENOMIC DNA]</scope>
    <source>
        <strain evidence="5 6">KACC 16656</strain>
    </source>
</reference>
<protein>
    <submittedName>
        <fullName evidence="5">ABC transporter substrate-binding protein</fullName>
    </submittedName>
</protein>
<dbReference type="Gene3D" id="3.10.105.10">
    <property type="entry name" value="Dipeptide-binding Protein, Domain 3"/>
    <property type="match status" value="1"/>
</dbReference>
<sequence length="532" mass="59707">MGLTANATGNASGNASGNTSIAGSISTNKPIIYCADASPEGFDPGLWDSASTSNVTNQMFQGLLTFKRGTTELVPQLAQSWTFSSDAKSLRFVLRDNVRFHQTPYFTPTRTLNADDVMFTFERMTNPQHVFNKAFPASFIYPQSLGLAAQISSIKKIDQRTVDFELKTANAAFLSYFAMAFSAIHSAEYAQQLLLKKRAADINNYPIGTGPYRFRSYKKDDVIRMEANPDYWRGPQITQKLIYSISREPNVRVQKLRLGECNITAPIRDVDITVLDGNPRVKVAKIQALNISYLSFNLRKAPTNNRLVREALDIAVDRDALFRVLFPRGDAMQAISAFPPSIPGYNKQLRNEYNPARARQLLASAGFKDNIELDLWALPVSRPTNPNGQLMAQMIQQDWAKIGVKAHIKTYEWGEYLKRAAKGEHDVYMSGWSGDSGDPDDFLATNLTCALNKNGVKFCNKEFDAMVEGGRSTTDPKRRAEYYEKAQVIFKYERPWMTMAHSTVYIPMSQKLEGFIMAPNGSVSFENVYVRP</sequence>
<comment type="caution">
    <text evidence="5">The sequence shown here is derived from an EMBL/GenBank/DDBJ whole genome shotgun (WGS) entry which is preliminary data.</text>
</comment>
<dbReference type="InterPro" id="IPR000914">
    <property type="entry name" value="SBP_5_dom"/>
</dbReference>
<keyword evidence="6" id="KW-1185">Reference proteome</keyword>
<dbReference type="Gene3D" id="3.40.190.10">
    <property type="entry name" value="Periplasmic binding protein-like II"/>
    <property type="match status" value="1"/>
</dbReference>
<evidence type="ECO:0000256" key="2">
    <source>
        <dbReference type="ARBA" id="ARBA00022729"/>
    </source>
</evidence>
<evidence type="ECO:0000313" key="5">
    <source>
        <dbReference type="EMBL" id="MBC3808991.1"/>
    </source>
</evidence>
<feature type="domain" description="Solute-binding protein family 5" evidence="4">
    <location>
        <begin position="72"/>
        <end position="450"/>
    </location>
</feature>
<comment type="similarity">
    <text evidence="1">Belongs to the bacterial solute-binding protein 5 family.</text>
</comment>
<keyword evidence="2" id="KW-0732">Signal</keyword>
<accession>A0ABR6X820</accession>
<evidence type="ECO:0000256" key="1">
    <source>
        <dbReference type="ARBA" id="ARBA00005695"/>
    </source>
</evidence>
<dbReference type="PANTHER" id="PTHR30290:SF38">
    <property type="entry name" value="D,D-DIPEPTIDE-BINDING PERIPLASMIC PROTEIN DDPA-RELATED"/>
    <property type="match status" value="1"/>
</dbReference>
<gene>
    <name evidence="5" type="ORF">H8K52_16750</name>
</gene>
<dbReference type="CDD" id="cd08493">
    <property type="entry name" value="PBP2_DppA_like"/>
    <property type="match status" value="1"/>
</dbReference>
<dbReference type="Gene3D" id="3.90.76.10">
    <property type="entry name" value="Dipeptide-binding Protein, Domain 1"/>
    <property type="match status" value="1"/>
</dbReference>
<dbReference type="SUPFAM" id="SSF53850">
    <property type="entry name" value="Periplasmic binding protein-like II"/>
    <property type="match status" value="1"/>
</dbReference>
<evidence type="ECO:0000313" key="6">
    <source>
        <dbReference type="Proteomes" id="UP000648257"/>
    </source>
</evidence>
<name>A0ABR6X820_9BURK</name>
<dbReference type="InterPro" id="IPR030678">
    <property type="entry name" value="Peptide/Ni-bd"/>
</dbReference>